<dbReference type="InterPro" id="IPR015856">
    <property type="entry name" value="ABC_transpr_CbiO/EcfA_su"/>
</dbReference>
<dbReference type="GO" id="GO:0005524">
    <property type="term" value="F:ATP binding"/>
    <property type="evidence" value="ECO:0007669"/>
    <property type="project" value="UniProtKB-KW"/>
</dbReference>
<proteinExistence type="inferred from homology"/>
<feature type="domain" description="ABC transporter" evidence="11">
    <location>
        <begin position="15"/>
        <end position="254"/>
    </location>
</feature>
<name>A0A369L9Z1_9ACTN</name>
<dbReference type="CDD" id="cd03225">
    <property type="entry name" value="ABC_cobalt_CbiO_domain1"/>
    <property type="match status" value="1"/>
</dbReference>
<evidence type="ECO:0000256" key="9">
    <source>
        <dbReference type="ARBA" id="ARBA00023136"/>
    </source>
</evidence>
<keyword evidence="3" id="KW-0813">Transport</keyword>
<dbReference type="SUPFAM" id="SSF52540">
    <property type="entry name" value="P-loop containing nucleoside triphosphate hydrolases"/>
    <property type="match status" value="2"/>
</dbReference>
<evidence type="ECO:0000256" key="5">
    <source>
        <dbReference type="ARBA" id="ARBA00022737"/>
    </source>
</evidence>
<evidence type="ECO:0000256" key="10">
    <source>
        <dbReference type="ARBA" id="ARBA00025157"/>
    </source>
</evidence>
<accession>A0A369L9Z1</accession>
<dbReference type="GO" id="GO:0016887">
    <property type="term" value="F:ATP hydrolysis activity"/>
    <property type="evidence" value="ECO:0007669"/>
    <property type="project" value="InterPro"/>
</dbReference>
<dbReference type="OrthoDB" id="7757085at2"/>
<evidence type="ECO:0000256" key="8">
    <source>
        <dbReference type="ARBA" id="ARBA00022967"/>
    </source>
</evidence>
<sequence>MMENAAAAKASPYAIELDGCTFCYKGASRPSLRDVSLKIPRGQCVVVTGQSGCGKTTLTRLVNALIPLMYEGDLQGEVLVAGKPVSAWTMGELSAHVGSVFQNPRSQFVNLDVTSEIAFGCENFGIDREEMVERVAQAAATLGIEGLLGRGTEALSGGQKQSVILASAYAVHPDIFVLDEPTASLDVHAMRNLARTVALLKSQGKTVLISEHRLWWLDGIADRYVVISDGSVIGDWAAAEFLALPFETRTEMGLRAASLAEIDSGVAVSPLGDAVASNASRSPSYGKTVVRMSGVVAGYRGAPAVLNGLDFCLLPDSVVGIVGHNGAGKTTFARCMAGLLKEKAGVIEVDDVPLRARKRAGRVYLVMQEPGYQLFSSTVDDELASACSSDGAEGSLGNKDRIAAIKAALALEGLADRHPLSLSGGERQRLSIAAGLLSSARAMILDEPTSGLDYRNMRRIDAQIARMRDAGIAVCVVSHDYEFLCSACDEIALVEDGRIAERFPLNKATLPKLKLNFGFAEIQ</sequence>
<evidence type="ECO:0000256" key="3">
    <source>
        <dbReference type="ARBA" id="ARBA00022448"/>
    </source>
</evidence>
<dbReference type="InterPro" id="IPR003593">
    <property type="entry name" value="AAA+_ATPase"/>
</dbReference>
<reference evidence="12 13" key="1">
    <citation type="journal article" date="2018" name="Elife">
        <title>Discovery and characterization of a prevalent human gut bacterial enzyme sufficient for the inactivation of a family of plant toxins.</title>
        <authorList>
            <person name="Koppel N."/>
            <person name="Bisanz J.E."/>
            <person name="Pandelia M.E."/>
            <person name="Turnbaugh P.J."/>
            <person name="Balskus E.P."/>
        </authorList>
    </citation>
    <scope>NUCLEOTIDE SEQUENCE [LARGE SCALE GENOMIC DNA]</scope>
    <source>
        <strain evidence="13">anaerobia AP69FAA</strain>
    </source>
</reference>
<evidence type="ECO:0000256" key="4">
    <source>
        <dbReference type="ARBA" id="ARBA00022475"/>
    </source>
</evidence>
<dbReference type="SMART" id="SM00382">
    <property type="entry name" value="AAA"/>
    <property type="match status" value="2"/>
</dbReference>
<dbReference type="PANTHER" id="PTHR43553:SF23">
    <property type="entry name" value="ABC TRANSPORTER ATP-BINDING COMPONENT"/>
    <property type="match status" value="1"/>
</dbReference>
<dbReference type="PROSITE" id="PS50893">
    <property type="entry name" value="ABC_TRANSPORTER_2"/>
    <property type="match status" value="2"/>
</dbReference>
<organism evidence="12 13">
    <name type="scientific">Senegalimassilia anaerobia</name>
    <dbReference type="NCBI Taxonomy" id="1473216"/>
    <lineage>
        <taxon>Bacteria</taxon>
        <taxon>Bacillati</taxon>
        <taxon>Actinomycetota</taxon>
        <taxon>Coriobacteriia</taxon>
        <taxon>Coriobacteriales</taxon>
        <taxon>Coriobacteriaceae</taxon>
        <taxon>Senegalimassilia</taxon>
    </lineage>
</organism>
<dbReference type="EMBL" id="PPTP01000006">
    <property type="protein sequence ID" value="RDB55026.1"/>
    <property type="molecule type" value="Genomic_DNA"/>
</dbReference>
<dbReference type="GO" id="GO:0043190">
    <property type="term" value="C:ATP-binding cassette (ABC) transporter complex"/>
    <property type="evidence" value="ECO:0007669"/>
    <property type="project" value="TreeGrafter"/>
</dbReference>
<dbReference type="InterPro" id="IPR050095">
    <property type="entry name" value="ECF_ABC_transporter_ATP-bd"/>
</dbReference>
<dbReference type="InterPro" id="IPR017871">
    <property type="entry name" value="ABC_transporter-like_CS"/>
</dbReference>
<dbReference type="PROSITE" id="PS00211">
    <property type="entry name" value="ABC_TRANSPORTER_1"/>
    <property type="match status" value="1"/>
</dbReference>
<keyword evidence="5" id="KW-0677">Repeat</keyword>
<dbReference type="InterPro" id="IPR003439">
    <property type="entry name" value="ABC_transporter-like_ATP-bd"/>
</dbReference>
<keyword evidence="8" id="KW-1278">Translocase</keyword>
<dbReference type="Proteomes" id="UP000253792">
    <property type="component" value="Unassembled WGS sequence"/>
</dbReference>
<gene>
    <name evidence="12" type="ORF">C1880_07280</name>
</gene>
<evidence type="ECO:0000313" key="12">
    <source>
        <dbReference type="EMBL" id="RDB55026.1"/>
    </source>
</evidence>
<evidence type="ECO:0000256" key="1">
    <source>
        <dbReference type="ARBA" id="ARBA00004202"/>
    </source>
</evidence>
<evidence type="ECO:0000313" key="13">
    <source>
        <dbReference type="Proteomes" id="UP000253792"/>
    </source>
</evidence>
<dbReference type="AlphaFoldDB" id="A0A369L9Z1"/>
<evidence type="ECO:0000256" key="7">
    <source>
        <dbReference type="ARBA" id="ARBA00022840"/>
    </source>
</evidence>
<comment type="subcellular location">
    <subcellularLocation>
        <location evidence="1">Cell membrane</location>
        <topology evidence="1">Peripheral membrane protein</topology>
    </subcellularLocation>
</comment>
<dbReference type="PANTHER" id="PTHR43553">
    <property type="entry name" value="HEAVY METAL TRANSPORTER"/>
    <property type="match status" value="1"/>
</dbReference>
<evidence type="ECO:0000256" key="6">
    <source>
        <dbReference type="ARBA" id="ARBA00022741"/>
    </source>
</evidence>
<keyword evidence="9" id="KW-0472">Membrane</keyword>
<dbReference type="STRING" id="1034345.GCA_000236865_01815"/>
<protein>
    <submittedName>
        <fullName evidence="12">ABC transporter</fullName>
    </submittedName>
</protein>
<feature type="domain" description="ABC transporter" evidence="11">
    <location>
        <begin position="290"/>
        <end position="521"/>
    </location>
</feature>
<evidence type="ECO:0000256" key="2">
    <source>
        <dbReference type="ARBA" id="ARBA00005417"/>
    </source>
</evidence>
<evidence type="ECO:0000259" key="11">
    <source>
        <dbReference type="PROSITE" id="PS50893"/>
    </source>
</evidence>
<keyword evidence="7" id="KW-0067">ATP-binding</keyword>
<dbReference type="Pfam" id="PF00005">
    <property type="entry name" value="ABC_tran"/>
    <property type="match status" value="2"/>
</dbReference>
<dbReference type="InterPro" id="IPR027417">
    <property type="entry name" value="P-loop_NTPase"/>
</dbReference>
<keyword evidence="4" id="KW-1003">Cell membrane</keyword>
<dbReference type="GO" id="GO:0042626">
    <property type="term" value="F:ATPase-coupled transmembrane transporter activity"/>
    <property type="evidence" value="ECO:0007669"/>
    <property type="project" value="TreeGrafter"/>
</dbReference>
<dbReference type="Gene3D" id="3.40.50.300">
    <property type="entry name" value="P-loop containing nucleotide triphosphate hydrolases"/>
    <property type="match status" value="2"/>
</dbReference>
<keyword evidence="13" id="KW-1185">Reference proteome</keyword>
<keyword evidence="6" id="KW-0547">Nucleotide-binding</keyword>
<comment type="function">
    <text evidence="10">Probably part of an ABC transporter complex. Responsible for energy coupling to the transport system.</text>
</comment>
<comment type="caution">
    <text evidence="12">The sequence shown here is derived from an EMBL/GenBank/DDBJ whole genome shotgun (WGS) entry which is preliminary data.</text>
</comment>
<comment type="similarity">
    <text evidence="2">Belongs to the ABC transporter superfamily.</text>
</comment>